<protein>
    <recommendedName>
        <fullName evidence="7">B9 domain-containing protein 2</fullName>
    </recommendedName>
</protein>
<dbReference type="PANTHER" id="PTHR12968:SF2">
    <property type="entry name" value="B9 DOMAIN-CONTAINING PROTEIN 2"/>
    <property type="match status" value="1"/>
</dbReference>
<comment type="similarity">
    <text evidence="6">Belongs to the B9D family.</text>
</comment>
<dbReference type="AlphaFoldDB" id="A0A2G5UD48"/>
<evidence type="ECO:0000313" key="9">
    <source>
        <dbReference type="EMBL" id="PIC37271.1"/>
    </source>
</evidence>
<dbReference type="PROSITE" id="PS51381">
    <property type="entry name" value="C2_B9"/>
    <property type="match status" value="1"/>
</dbReference>
<evidence type="ECO:0000256" key="3">
    <source>
        <dbReference type="ARBA" id="ARBA00022794"/>
    </source>
</evidence>
<dbReference type="InterPro" id="IPR010796">
    <property type="entry name" value="C2_B9-type_dom"/>
</dbReference>
<evidence type="ECO:0000256" key="2">
    <source>
        <dbReference type="ARBA" id="ARBA00022490"/>
    </source>
</evidence>
<sequence length="193" mass="21318">MGGLEDVFGELIFCYCSLMAEVFVSGIIASARGFGDNRLSIRYQLSVGGGWRIVQGEGEGQTQTDCPSVFENAYFGHPIDLHLATSSIQGWPRLLIQIWHHDNYGRQEIAGYGTLLLPTSPGKHVLTSGCWRPKGNWREEMMHKLVGGGLQLTSLSALEDPTIREKIISVSAGTVRFELNIITKNFSRYGILS</sequence>
<evidence type="ECO:0000256" key="7">
    <source>
        <dbReference type="ARBA" id="ARBA00039272"/>
    </source>
</evidence>
<keyword evidence="8" id="KW-0472">Membrane</keyword>
<gene>
    <name evidence="9" type="primary">Cni-mksr-2</name>
    <name evidence="9" type="synonym">Cnig_chr_IV.g15956</name>
    <name evidence="9" type="ORF">B9Z55_015956</name>
</gene>
<evidence type="ECO:0000256" key="5">
    <source>
        <dbReference type="ARBA" id="ARBA00023273"/>
    </source>
</evidence>
<reference evidence="10" key="1">
    <citation type="submission" date="2017-10" db="EMBL/GenBank/DDBJ databases">
        <title>Rapid genome shrinkage in a self-fertile nematode reveals novel sperm competition proteins.</title>
        <authorList>
            <person name="Yin D."/>
            <person name="Schwarz E.M."/>
            <person name="Thomas C.G."/>
            <person name="Felde R.L."/>
            <person name="Korf I.F."/>
            <person name="Cutter A.D."/>
            <person name="Schartner C.M."/>
            <person name="Ralston E.J."/>
            <person name="Meyer B.J."/>
            <person name="Haag E.S."/>
        </authorList>
    </citation>
    <scope>NUCLEOTIDE SEQUENCE [LARGE SCALE GENOMIC DNA]</scope>
    <source>
        <strain evidence="10">JU1422</strain>
    </source>
</reference>
<keyword evidence="5" id="KW-0966">Cell projection</keyword>
<evidence type="ECO:0000256" key="6">
    <source>
        <dbReference type="ARBA" id="ARBA00038411"/>
    </source>
</evidence>
<organism evidence="9 10">
    <name type="scientific">Caenorhabditis nigoni</name>
    <dbReference type="NCBI Taxonomy" id="1611254"/>
    <lineage>
        <taxon>Eukaryota</taxon>
        <taxon>Metazoa</taxon>
        <taxon>Ecdysozoa</taxon>
        <taxon>Nematoda</taxon>
        <taxon>Chromadorea</taxon>
        <taxon>Rhabditida</taxon>
        <taxon>Rhabditina</taxon>
        <taxon>Rhabditomorpha</taxon>
        <taxon>Rhabditoidea</taxon>
        <taxon>Rhabditidae</taxon>
        <taxon>Peloderinae</taxon>
        <taxon>Caenorhabditis</taxon>
    </lineage>
</organism>
<proteinExistence type="inferred from homology"/>
<keyword evidence="2" id="KW-0963">Cytoplasm</keyword>
<accession>A0A2G5UD48</accession>
<feature type="transmembrane region" description="Helical" evidence="8">
    <location>
        <begin position="12"/>
        <end position="34"/>
    </location>
</feature>
<evidence type="ECO:0000256" key="8">
    <source>
        <dbReference type="SAM" id="Phobius"/>
    </source>
</evidence>
<dbReference type="GO" id="GO:0036038">
    <property type="term" value="C:MKS complex"/>
    <property type="evidence" value="ECO:0007669"/>
    <property type="project" value="TreeGrafter"/>
</dbReference>
<dbReference type="OrthoDB" id="184109at2759"/>
<comment type="caution">
    <text evidence="9">The sequence shown here is derived from an EMBL/GenBank/DDBJ whole genome shotgun (WGS) entry which is preliminary data.</text>
</comment>
<evidence type="ECO:0000256" key="4">
    <source>
        <dbReference type="ARBA" id="ARBA00023212"/>
    </source>
</evidence>
<keyword evidence="8" id="KW-1133">Transmembrane helix</keyword>
<dbReference type="GO" id="GO:0060271">
    <property type="term" value="P:cilium assembly"/>
    <property type="evidence" value="ECO:0007669"/>
    <property type="project" value="TreeGrafter"/>
</dbReference>
<dbReference type="EMBL" id="PDUG01000004">
    <property type="protein sequence ID" value="PIC37271.1"/>
    <property type="molecule type" value="Genomic_DNA"/>
</dbReference>
<keyword evidence="10" id="KW-1185">Reference proteome</keyword>
<comment type="subcellular location">
    <subcellularLocation>
        <location evidence="1">Cytoplasm</location>
        <location evidence="1">Cytoskeleton</location>
        <location evidence="1">Cilium basal body</location>
    </subcellularLocation>
</comment>
<evidence type="ECO:0000256" key="1">
    <source>
        <dbReference type="ARBA" id="ARBA00004120"/>
    </source>
</evidence>
<keyword evidence="8" id="KW-0812">Transmembrane</keyword>
<evidence type="ECO:0000313" key="10">
    <source>
        <dbReference type="Proteomes" id="UP000230233"/>
    </source>
</evidence>
<keyword evidence="3" id="KW-0970">Cilium biogenesis/degradation</keyword>
<name>A0A2G5UD48_9PELO</name>
<keyword evidence="4" id="KW-0206">Cytoskeleton</keyword>
<dbReference type="PANTHER" id="PTHR12968">
    <property type="entry name" value="B9 DOMAIN-CONTAINING"/>
    <property type="match status" value="1"/>
</dbReference>
<dbReference type="STRING" id="1611254.A0A2G5UD48"/>
<dbReference type="Proteomes" id="UP000230233">
    <property type="component" value="Chromosome IV"/>
</dbReference>
<dbReference type="Pfam" id="PF07162">
    <property type="entry name" value="B9-C2"/>
    <property type="match status" value="1"/>
</dbReference>